<protein>
    <recommendedName>
        <fullName evidence="8">J domain-containing protein</fullName>
    </recommendedName>
</protein>
<dbReference type="OrthoDB" id="10255210at2759"/>
<dbReference type="Pfam" id="PF00226">
    <property type="entry name" value="DnaJ"/>
    <property type="match status" value="1"/>
</dbReference>
<evidence type="ECO:0000256" key="6">
    <source>
        <dbReference type="SAM" id="MobiDB-lite"/>
    </source>
</evidence>
<dbReference type="CDD" id="cd06257">
    <property type="entry name" value="DnaJ"/>
    <property type="match status" value="1"/>
</dbReference>
<accession>A0A7R9BJF4</accession>
<evidence type="ECO:0000256" key="2">
    <source>
        <dbReference type="ARBA" id="ARBA00023136"/>
    </source>
</evidence>
<dbReference type="InterPro" id="IPR001623">
    <property type="entry name" value="DnaJ_domain"/>
</dbReference>
<dbReference type="InterPro" id="IPR051434">
    <property type="entry name" value="DnaJ_C_subfamily_member5"/>
</dbReference>
<keyword evidence="5" id="KW-0449">Lipoprotein</keyword>
<feature type="domain" description="J" evidence="8">
    <location>
        <begin position="56"/>
        <end position="122"/>
    </location>
</feature>
<feature type="compositionally biased region" description="Basic and acidic residues" evidence="6">
    <location>
        <begin position="258"/>
        <end position="272"/>
    </location>
</feature>
<reference evidence="9" key="1">
    <citation type="submission" date="2020-11" db="EMBL/GenBank/DDBJ databases">
        <authorList>
            <person name="Tran Van P."/>
        </authorList>
    </citation>
    <scope>NUCLEOTIDE SEQUENCE</scope>
</reference>
<comment type="subcellular location">
    <subcellularLocation>
        <location evidence="1">Membrane</location>
        <topology evidence="1">Lipid-anchor</topology>
    </subcellularLocation>
</comment>
<dbReference type="Proteomes" id="UP000678499">
    <property type="component" value="Unassembled WGS sequence"/>
</dbReference>
<evidence type="ECO:0000256" key="7">
    <source>
        <dbReference type="SAM" id="Phobius"/>
    </source>
</evidence>
<keyword evidence="2 7" id="KW-0472">Membrane</keyword>
<dbReference type="PROSITE" id="PS50076">
    <property type="entry name" value="DNAJ_2"/>
    <property type="match status" value="1"/>
</dbReference>
<proteinExistence type="predicted"/>
<dbReference type="EMBL" id="OA882390">
    <property type="protein sequence ID" value="CAD7275079.1"/>
    <property type="molecule type" value="Genomic_DNA"/>
</dbReference>
<dbReference type="Gene3D" id="1.10.287.110">
    <property type="entry name" value="DnaJ domain"/>
    <property type="match status" value="1"/>
</dbReference>
<evidence type="ECO:0000256" key="5">
    <source>
        <dbReference type="ARBA" id="ARBA00023288"/>
    </source>
</evidence>
<evidence type="ECO:0000259" key="8">
    <source>
        <dbReference type="PROSITE" id="PS50076"/>
    </source>
</evidence>
<feature type="compositionally biased region" description="Basic residues" evidence="6">
    <location>
        <begin position="10"/>
        <end position="24"/>
    </location>
</feature>
<dbReference type="PANTHER" id="PTHR44027:SF7">
    <property type="entry name" value="DNAJ HOMOLOG SUBFAMILY C MEMBER 5 HOMOLOG"/>
    <property type="match status" value="1"/>
</dbReference>
<keyword evidence="4" id="KW-0143">Chaperone</keyword>
<feature type="region of interest" description="Disordered" evidence="6">
    <location>
        <begin position="1"/>
        <end position="39"/>
    </location>
</feature>
<dbReference type="GO" id="GO:0005737">
    <property type="term" value="C:cytoplasm"/>
    <property type="evidence" value="ECO:0007669"/>
    <property type="project" value="UniProtKB-ARBA"/>
</dbReference>
<dbReference type="SMART" id="SM00271">
    <property type="entry name" value="DnaJ"/>
    <property type="match status" value="1"/>
</dbReference>
<evidence type="ECO:0000256" key="3">
    <source>
        <dbReference type="ARBA" id="ARBA00023139"/>
    </source>
</evidence>
<dbReference type="GO" id="GO:0016020">
    <property type="term" value="C:membrane"/>
    <property type="evidence" value="ECO:0007669"/>
    <property type="project" value="UniProtKB-SubCell"/>
</dbReference>
<name>A0A7R9BJF4_9CRUS</name>
<dbReference type="SUPFAM" id="SSF46565">
    <property type="entry name" value="Chaperone J-domain"/>
    <property type="match status" value="1"/>
</dbReference>
<dbReference type="EMBL" id="CAJPEX010000353">
    <property type="protein sequence ID" value="CAG0915231.1"/>
    <property type="molecule type" value="Genomic_DNA"/>
</dbReference>
<feature type="transmembrane region" description="Helical" evidence="7">
    <location>
        <begin position="146"/>
        <end position="166"/>
    </location>
</feature>
<gene>
    <name evidence="9" type="ORF">NMOB1V02_LOCUS2882</name>
</gene>
<dbReference type="InterPro" id="IPR036869">
    <property type="entry name" value="J_dom_sf"/>
</dbReference>
<keyword evidence="7" id="KW-0812">Transmembrane</keyword>
<feature type="region of interest" description="Disordered" evidence="6">
    <location>
        <begin position="230"/>
        <end position="292"/>
    </location>
</feature>
<evidence type="ECO:0000256" key="4">
    <source>
        <dbReference type="ARBA" id="ARBA00023186"/>
    </source>
</evidence>
<dbReference type="PRINTS" id="PR00625">
    <property type="entry name" value="JDOMAIN"/>
</dbReference>
<keyword evidence="10" id="KW-1185">Reference proteome</keyword>
<keyword evidence="7" id="KW-1133">Transmembrane helix</keyword>
<evidence type="ECO:0000313" key="10">
    <source>
        <dbReference type="Proteomes" id="UP000678499"/>
    </source>
</evidence>
<keyword evidence="3" id="KW-0564">Palmitate</keyword>
<dbReference type="AlphaFoldDB" id="A0A7R9BJF4"/>
<sequence>MENNGPNRGKSFRNFRWFPKRKRPPQPGQGDQNEEPGEKYNRYKALEKRYTQDGLSLYATLDVAKEADTEEIRKSYRRKALLYHPDKNIENPEEAAEKFKDINFAYRVLTDEHKRKIYDKHGSLGIKLSEEEGDDFVNAYFFFKPLYRRALATFIFIATLGCFGGFCCCFCCCIFCCNFCCGRCKPDGIDHSHGFKPDDDPSASDPDHVFHPDPNQTTYPHTTFVFTMPAPSQAPPGNQSSAHDHPFHGKPSMNTQSDCKECRPPSVVDDHASFWQDQQPRPGLTKGGKRRA</sequence>
<evidence type="ECO:0000256" key="1">
    <source>
        <dbReference type="ARBA" id="ARBA00004635"/>
    </source>
</evidence>
<organism evidence="9">
    <name type="scientific">Notodromas monacha</name>
    <dbReference type="NCBI Taxonomy" id="399045"/>
    <lineage>
        <taxon>Eukaryota</taxon>
        <taxon>Metazoa</taxon>
        <taxon>Ecdysozoa</taxon>
        <taxon>Arthropoda</taxon>
        <taxon>Crustacea</taxon>
        <taxon>Oligostraca</taxon>
        <taxon>Ostracoda</taxon>
        <taxon>Podocopa</taxon>
        <taxon>Podocopida</taxon>
        <taxon>Cypridocopina</taxon>
        <taxon>Cypridoidea</taxon>
        <taxon>Cyprididae</taxon>
        <taxon>Notodromas</taxon>
    </lineage>
</organism>
<evidence type="ECO:0000313" key="9">
    <source>
        <dbReference type="EMBL" id="CAD7275079.1"/>
    </source>
</evidence>
<dbReference type="PANTHER" id="PTHR44027">
    <property type="entry name" value="DNAJ HOMOLOG SUBFAMILY C MEMBER 5 HOMOLOG"/>
    <property type="match status" value="1"/>
</dbReference>